<gene>
    <name evidence="1" type="ORF">D623_10031206</name>
</gene>
<accession>S7PQF8</accession>
<sequence length="73" mass="7744">MNLGLVPTRSQNGQLRGHCGSHLNFSASADSAQAPQEAATCQHECKANAESPQPRELCLGHCRSGPLPRPPLL</sequence>
<dbReference type="EMBL" id="KE163671">
    <property type="protein sequence ID" value="EPQ13103.1"/>
    <property type="molecule type" value="Genomic_DNA"/>
</dbReference>
<evidence type="ECO:0000313" key="2">
    <source>
        <dbReference type="Proteomes" id="UP000052978"/>
    </source>
</evidence>
<name>S7PQF8_MYOBR</name>
<evidence type="ECO:0000313" key="1">
    <source>
        <dbReference type="EMBL" id="EPQ13103.1"/>
    </source>
</evidence>
<reference evidence="1 2" key="1">
    <citation type="journal article" date="2013" name="Nat. Commun.">
        <title>Genome analysis reveals insights into physiology and longevity of the Brandt's bat Myotis brandtii.</title>
        <authorList>
            <person name="Seim I."/>
            <person name="Fang X."/>
            <person name="Xiong Z."/>
            <person name="Lobanov A.V."/>
            <person name="Huang Z."/>
            <person name="Ma S."/>
            <person name="Feng Y."/>
            <person name="Turanov A.A."/>
            <person name="Zhu Y."/>
            <person name="Lenz T.L."/>
            <person name="Gerashchenko M.V."/>
            <person name="Fan D."/>
            <person name="Hee Yim S."/>
            <person name="Yao X."/>
            <person name="Jordan D."/>
            <person name="Xiong Y."/>
            <person name="Ma Y."/>
            <person name="Lyapunov A.N."/>
            <person name="Chen G."/>
            <person name="Kulakova O.I."/>
            <person name="Sun Y."/>
            <person name="Lee S.G."/>
            <person name="Bronson R.T."/>
            <person name="Moskalev A.A."/>
            <person name="Sunyaev S.R."/>
            <person name="Zhang G."/>
            <person name="Krogh A."/>
            <person name="Wang J."/>
            <person name="Gladyshev V.N."/>
        </authorList>
    </citation>
    <scope>NUCLEOTIDE SEQUENCE [LARGE SCALE GENOMIC DNA]</scope>
</reference>
<keyword evidence="2" id="KW-1185">Reference proteome</keyword>
<proteinExistence type="predicted"/>
<organism evidence="1 2">
    <name type="scientific">Myotis brandtii</name>
    <name type="common">Brandt's bat</name>
    <dbReference type="NCBI Taxonomy" id="109478"/>
    <lineage>
        <taxon>Eukaryota</taxon>
        <taxon>Metazoa</taxon>
        <taxon>Chordata</taxon>
        <taxon>Craniata</taxon>
        <taxon>Vertebrata</taxon>
        <taxon>Euteleostomi</taxon>
        <taxon>Mammalia</taxon>
        <taxon>Eutheria</taxon>
        <taxon>Laurasiatheria</taxon>
        <taxon>Chiroptera</taxon>
        <taxon>Yangochiroptera</taxon>
        <taxon>Vespertilionidae</taxon>
        <taxon>Myotis</taxon>
    </lineage>
</organism>
<dbReference type="AlphaFoldDB" id="S7PQF8"/>
<dbReference type="Proteomes" id="UP000052978">
    <property type="component" value="Unassembled WGS sequence"/>
</dbReference>
<protein>
    <submittedName>
        <fullName evidence="1">Uncharacterized protein</fullName>
    </submittedName>
</protein>